<reference evidence="1" key="1">
    <citation type="submission" date="2023-07" db="EMBL/GenBank/DDBJ databases">
        <title>draft genome sequence of fig (Ficus carica).</title>
        <authorList>
            <person name="Takahashi T."/>
            <person name="Nishimura K."/>
        </authorList>
    </citation>
    <scope>NUCLEOTIDE SEQUENCE</scope>
</reference>
<sequence length="18" mass="2038">MESAVDLPLTPIYLICLF</sequence>
<gene>
    <name evidence="1" type="ORF">TIFTF001_001489</name>
</gene>
<evidence type="ECO:0000313" key="2">
    <source>
        <dbReference type="Proteomes" id="UP001187192"/>
    </source>
</evidence>
<dbReference type="AlphaFoldDB" id="A0AA87Z064"/>
<evidence type="ECO:0000313" key="1">
    <source>
        <dbReference type="EMBL" id="GMN26928.1"/>
    </source>
</evidence>
<protein>
    <submittedName>
        <fullName evidence="1">Uncharacterized protein</fullName>
    </submittedName>
</protein>
<dbReference type="EMBL" id="BTGU01000001">
    <property type="protein sequence ID" value="GMN26928.1"/>
    <property type="molecule type" value="Genomic_DNA"/>
</dbReference>
<dbReference type="Proteomes" id="UP001187192">
    <property type="component" value="Unassembled WGS sequence"/>
</dbReference>
<proteinExistence type="predicted"/>
<accession>A0AA87Z064</accession>
<keyword evidence="2" id="KW-1185">Reference proteome</keyword>
<comment type="caution">
    <text evidence="1">The sequence shown here is derived from an EMBL/GenBank/DDBJ whole genome shotgun (WGS) entry which is preliminary data.</text>
</comment>
<organism evidence="1 2">
    <name type="scientific">Ficus carica</name>
    <name type="common">Common fig</name>
    <dbReference type="NCBI Taxonomy" id="3494"/>
    <lineage>
        <taxon>Eukaryota</taxon>
        <taxon>Viridiplantae</taxon>
        <taxon>Streptophyta</taxon>
        <taxon>Embryophyta</taxon>
        <taxon>Tracheophyta</taxon>
        <taxon>Spermatophyta</taxon>
        <taxon>Magnoliopsida</taxon>
        <taxon>eudicotyledons</taxon>
        <taxon>Gunneridae</taxon>
        <taxon>Pentapetalae</taxon>
        <taxon>rosids</taxon>
        <taxon>fabids</taxon>
        <taxon>Rosales</taxon>
        <taxon>Moraceae</taxon>
        <taxon>Ficeae</taxon>
        <taxon>Ficus</taxon>
    </lineage>
</organism>
<name>A0AA87Z064_FICCA</name>